<proteinExistence type="predicted"/>
<protein>
    <submittedName>
        <fullName evidence="1">Uncharacterized protein</fullName>
    </submittedName>
</protein>
<dbReference type="HOGENOM" id="CLU_3323131_0_0_2"/>
<reference evidence="1 2" key="1">
    <citation type="journal article" date="2012" name="J. Bacteriol.">
        <title>Complete genome sequence of strain 1860, a crenarchaeon of the genus pyrobaculum able to grow with various electron acceptors.</title>
        <authorList>
            <person name="Mardanov A.V."/>
            <person name="Gumerov V.M."/>
            <person name="Slobodkina G.B."/>
            <person name="Beletsky A.V."/>
            <person name="Bonch-Osmolovskaya E.A."/>
            <person name="Ravin N.V."/>
            <person name="Skryabin K.G."/>
        </authorList>
    </citation>
    <scope>NUCLEOTIDE SEQUENCE [LARGE SCALE GENOMIC DNA]</scope>
    <source>
        <strain evidence="1 2">1860</strain>
    </source>
</reference>
<evidence type="ECO:0000313" key="2">
    <source>
        <dbReference type="Proteomes" id="UP000005867"/>
    </source>
</evidence>
<organism evidence="1 2">
    <name type="scientific">Pyrobaculum ferrireducens</name>
    <dbReference type="NCBI Taxonomy" id="1104324"/>
    <lineage>
        <taxon>Archaea</taxon>
        <taxon>Thermoproteota</taxon>
        <taxon>Thermoprotei</taxon>
        <taxon>Thermoproteales</taxon>
        <taxon>Thermoproteaceae</taxon>
        <taxon>Pyrobaculum</taxon>
    </lineage>
</organism>
<dbReference type="KEGG" id="pyr:P186_1309"/>
<dbReference type="AlphaFoldDB" id="G7VDF3"/>
<dbReference type="Proteomes" id="UP000005867">
    <property type="component" value="Chromosome"/>
</dbReference>
<keyword evidence="2" id="KW-1185">Reference proteome</keyword>
<dbReference type="EMBL" id="CP003098">
    <property type="protein sequence ID" value="AET32738.1"/>
    <property type="molecule type" value="Genomic_DNA"/>
</dbReference>
<dbReference type="BioCyc" id="PSP1104324:GJSN-1283-MONOMER"/>
<evidence type="ECO:0000313" key="1">
    <source>
        <dbReference type="EMBL" id="AET32738.1"/>
    </source>
</evidence>
<sequence length="38" mass="4625">MFDLVRFERFDEFIYDAFLTPIVSPDTPDIDRDERETI</sequence>
<gene>
    <name evidence="1" type="ORF">P186_1309</name>
</gene>
<name>G7VDF3_9CREN</name>
<accession>G7VDF3</accession>